<evidence type="ECO:0000256" key="4">
    <source>
        <dbReference type="ARBA" id="ARBA00022833"/>
    </source>
</evidence>
<dbReference type="PANTHER" id="PTHR10201">
    <property type="entry name" value="MATRIX METALLOPROTEINASE"/>
    <property type="match status" value="1"/>
</dbReference>
<evidence type="ECO:0000256" key="3">
    <source>
        <dbReference type="ARBA" id="ARBA00022801"/>
    </source>
</evidence>
<organism evidence="6 7">
    <name type="scientific">Gryllus longicercus</name>
    <dbReference type="NCBI Taxonomy" id="2509291"/>
    <lineage>
        <taxon>Eukaryota</taxon>
        <taxon>Metazoa</taxon>
        <taxon>Ecdysozoa</taxon>
        <taxon>Arthropoda</taxon>
        <taxon>Hexapoda</taxon>
        <taxon>Insecta</taxon>
        <taxon>Pterygota</taxon>
        <taxon>Neoptera</taxon>
        <taxon>Polyneoptera</taxon>
        <taxon>Orthoptera</taxon>
        <taxon>Ensifera</taxon>
        <taxon>Gryllidea</taxon>
        <taxon>Grylloidea</taxon>
        <taxon>Gryllidae</taxon>
        <taxon>Gryllinae</taxon>
        <taxon>Gryllus</taxon>
    </lineage>
</organism>
<dbReference type="GO" id="GO:0030198">
    <property type="term" value="P:extracellular matrix organization"/>
    <property type="evidence" value="ECO:0007669"/>
    <property type="project" value="TreeGrafter"/>
</dbReference>
<dbReference type="EMBL" id="JAZDUA010000235">
    <property type="protein sequence ID" value="KAK7863294.1"/>
    <property type="molecule type" value="Genomic_DNA"/>
</dbReference>
<protein>
    <recommendedName>
        <fullName evidence="5">Peptidase M10 metallopeptidase domain-containing protein</fullName>
    </recommendedName>
</protein>
<dbReference type="GO" id="GO:0008270">
    <property type="term" value="F:zinc ion binding"/>
    <property type="evidence" value="ECO:0007669"/>
    <property type="project" value="InterPro"/>
</dbReference>
<name>A0AAN9Z533_9ORTH</name>
<dbReference type="Pfam" id="PF00413">
    <property type="entry name" value="Peptidase_M10"/>
    <property type="match status" value="1"/>
</dbReference>
<keyword evidence="3" id="KW-0378">Hydrolase</keyword>
<keyword evidence="1" id="KW-0645">Protease</keyword>
<evidence type="ECO:0000256" key="1">
    <source>
        <dbReference type="ARBA" id="ARBA00022670"/>
    </source>
</evidence>
<gene>
    <name evidence="6" type="ORF">R5R35_005337</name>
</gene>
<dbReference type="GO" id="GO:0006508">
    <property type="term" value="P:proteolysis"/>
    <property type="evidence" value="ECO:0007669"/>
    <property type="project" value="UniProtKB-KW"/>
</dbReference>
<accession>A0AAN9Z533</accession>
<reference evidence="6 7" key="1">
    <citation type="submission" date="2024-03" db="EMBL/GenBank/DDBJ databases">
        <title>The genome assembly and annotation of the cricket Gryllus longicercus Weissman &amp; Gray.</title>
        <authorList>
            <person name="Szrajer S."/>
            <person name="Gray D."/>
            <person name="Ylla G."/>
        </authorList>
    </citation>
    <scope>NUCLEOTIDE SEQUENCE [LARGE SCALE GENOMIC DNA]</scope>
    <source>
        <strain evidence="6">DAG 2021-001</strain>
        <tissue evidence="6">Whole body minus gut</tissue>
    </source>
</reference>
<feature type="domain" description="Peptidase M10 metallopeptidase" evidence="5">
    <location>
        <begin position="7"/>
        <end position="107"/>
    </location>
</feature>
<evidence type="ECO:0000313" key="7">
    <source>
        <dbReference type="Proteomes" id="UP001378592"/>
    </source>
</evidence>
<dbReference type="AlphaFoldDB" id="A0AAN9Z533"/>
<dbReference type="PANTHER" id="PTHR10201:SF331">
    <property type="entry name" value="MATRIX METALLOPROTEINASE-14-LIKE ISOFORM X1"/>
    <property type="match status" value="1"/>
</dbReference>
<comment type="caution">
    <text evidence="6">The sequence shown here is derived from an EMBL/GenBank/DDBJ whole genome shotgun (WGS) entry which is preliminary data.</text>
</comment>
<evidence type="ECO:0000313" key="6">
    <source>
        <dbReference type="EMBL" id="KAK7863294.1"/>
    </source>
</evidence>
<evidence type="ECO:0000256" key="2">
    <source>
        <dbReference type="ARBA" id="ARBA00022723"/>
    </source>
</evidence>
<dbReference type="GO" id="GO:0031012">
    <property type="term" value="C:extracellular matrix"/>
    <property type="evidence" value="ECO:0007669"/>
    <property type="project" value="InterPro"/>
</dbReference>
<keyword evidence="4" id="KW-0862">Zinc</keyword>
<keyword evidence="7" id="KW-1185">Reference proteome</keyword>
<proteinExistence type="predicted"/>
<dbReference type="GO" id="GO:0030574">
    <property type="term" value="P:collagen catabolic process"/>
    <property type="evidence" value="ECO:0007669"/>
    <property type="project" value="TreeGrafter"/>
</dbReference>
<dbReference type="GO" id="GO:0004222">
    <property type="term" value="F:metalloendopeptidase activity"/>
    <property type="evidence" value="ECO:0007669"/>
    <property type="project" value="InterPro"/>
</dbReference>
<dbReference type="GO" id="GO:0005615">
    <property type="term" value="C:extracellular space"/>
    <property type="evidence" value="ECO:0007669"/>
    <property type="project" value="TreeGrafter"/>
</dbReference>
<dbReference type="SUPFAM" id="SSF55486">
    <property type="entry name" value="Metalloproteases ('zincins'), catalytic domain"/>
    <property type="match status" value="1"/>
</dbReference>
<dbReference type="InterPro" id="IPR001818">
    <property type="entry name" value="Pept_M10_metallopeptidase"/>
</dbReference>
<dbReference type="Proteomes" id="UP001378592">
    <property type="component" value="Unassembled WGS sequence"/>
</dbReference>
<sequence length="123" mass="13146">MGPKFLRSDVTYSLVNAPPNSSQLTEQDVMEALANATALWASHTPLNFSRARTVLSADVLVSFQHGEHGLFCPAFDGAGGDLAHTALPLLGSSQLHFDADEPWTLDGAGETLSLYPSRSRAPH</sequence>
<dbReference type="Gene3D" id="3.40.390.10">
    <property type="entry name" value="Collagenase (Catalytic Domain)"/>
    <property type="match status" value="1"/>
</dbReference>
<evidence type="ECO:0000259" key="5">
    <source>
        <dbReference type="Pfam" id="PF00413"/>
    </source>
</evidence>
<dbReference type="InterPro" id="IPR024079">
    <property type="entry name" value="MetalloPept_cat_dom_sf"/>
</dbReference>
<keyword evidence="2" id="KW-0479">Metal-binding</keyword>